<keyword evidence="2 3" id="KW-0560">Oxidoreductase</keyword>
<reference evidence="4" key="1">
    <citation type="journal article" date="2019" name="Int. J. Syst. Evol. Microbiol.">
        <title>The Global Catalogue of Microorganisms (GCM) 10K type strain sequencing project: providing services to taxonomists for standard genome sequencing and annotation.</title>
        <authorList>
            <consortium name="The Broad Institute Genomics Platform"/>
            <consortium name="The Broad Institute Genome Sequencing Center for Infectious Disease"/>
            <person name="Wu L."/>
            <person name="Ma J."/>
        </authorList>
    </citation>
    <scope>NUCLEOTIDE SEQUENCE [LARGE SCALE GENOMIC DNA]</scope>
    <source>
        <strain evidence="4">IBRC-M 10703</strain>
    </source>
</reference>
<keyword evidence="1" id="KW-0521">NADP</keyword>
<dbReference type="CDD" id="cd05369">
    <property type="entry name" value="TER_DECR_SDR_a"/>
    <property type="match status" value="1"/>
</dbReference>
<organism evidence="3 4">
    <name type="scientific">Oceanobacillus longus</name>
    <dbReference type="NCBI Taxonomy" id="930120"/>
    <lineage>
        <taxon>Bacteria</taxon>
        <taxon>Bacillati</taxon>
        <taxon>Bacillota</taxon>
        <taxon>Bacilli</taxon>
        <taxon>Bacillales</taxon>
        <taxon>Bacillaceae</taxon>
        <taxon>Oceanobacillus</taxon>
    </lineage>
</organism>
<dbReference type="InterPro" id="IPR045017">
    <property type="entry name" value="DECR2-like"/>
</dbReference>
<dbReference type="PRINTS" id="PR00080">
    <property type="entry name" value="SDRFAMILY"/>
</dbReference>
<dbReference type="Gene3D" id="3.40.50.720">
    <property type="entry name" value="NAD(P)-binding Rossmann-like Domain"/>
    <property type="match status" value="1"/>
</dbReference>
<dbReference type="InterPro" id="IPR036291">
    <property type="entry name" value="NAD(P)-bd_dom_sf"/>
</dbReference>
<dbReference type="NCBIfam" id="NF005811">
    <property type="entry name" value="PRK07677.1"/>
    <property type="match status" value="1"/>
</dbReference>
<dbReference type="Pfam" id="PF13561">
    <property type="entry name" value="adh_short_C2"/>
    <property type="match status" value="1"/>
</dbReference>
<dbReference type="GO" id="GO:0008670">
    <property type="term" value="F:2,4-dienoyl-CoA reductase (NADPH) activity"/>
    <property type="evidence" value="ECO:0007669"/>
    <property type="project" value="UniProtKB-EC"/>
</dbReference>
<accession>A0ABV8GZ66</accession>
<dbReference type="RefSeq" id="WP_379496548.1">
    <property type="nucleotide sequence ID" value="NZ_JBHSAO010000006.1"/>
</dbReference>
<evidence type="ECO:0000256" key="2">
    <source>
        <dbReference type="ARBA" id="ARBA00023002"/>
    </source>
</evidence>
<proteinExistence type="predicted"/>
<evidence type="ECO:0000313" key="3">
    <source>
        <dbReference type="EMBL" id="MFC4024058.1"/>
    </source>
</evidence>
<evidence type="ECO:0000256" key="1">
    <source>
        <dbReference type="ARBA" id="ARBA00022857"/>
    </source>
</evidence>
<dbReference type="EMBL" id="JBHSAO010000006">
    <property type="protein sequence ID" value="MFC4024058.1"/>
    <property type="molecule type" value="Genomic_DNA"/>
</dbReference>
<dbReference type="SUPFAM" id="SSF51735">
    <property type="entry name" value="NAD(P)-binding Rossmann-fold domains"/>
    <property type="match status" value="1"/>
</dbReference>
<gene>
    <name evidence="3" type="primary">fadH</name>
    <name evidence="3" type="ORF">ACFOUV_09650</name>
</gene>
<dbReference type="EC" id="1.3.1.34" evidence="3"/>
<name>A0ABV8GZ66_9BACI</name>
<dbReference type="PANTHER" id="PTHR43296">
    <property type="entry name" value="PEROXISOMAL 2,4-DIENOYL-COA REDUCTASE"/>
    <property type="match status" value="1"/>
</dbReference>
<dbReference type="PANTHER" id="PTHR43296:SF2">
    <property type="entry name" value="PEROXISOMAL 2,4-DIENOYL-COA REDUCTASE [(3E)-ENOYL-COA-PRODUCING]"/>
    <property type="match status" value="1"/>
</dbReference>
<protein>
    <submittedName>
        <fullName evidence="3">2,4-dienoyl-CoA reductase</fullName>
        <ecNumber evidence="3">1.3.1.34</ecNumber>
    </submittedName>
</protein>
<dbReference type="InterPro" id="IPR002347">
    <property type="entry name" value="SDR_fam"/>
</dbReference>
<sequence>MDRKVVVITGGGSGLGKGMAEKYVNEGWNVVISGRTVEKLENAKKEIETFDNQVLTYGMDVREPELVKNMVDATIEKFGRIDLLINNAAGNFIVDSEDLSPNGWKSVVEIVLNGTWFCSQAVAKQWIKDGTKGSILNIVAPWPGGVPGVVHSTSAKAGVLAMSKTLAVEWGKKYGIRVNCIAPGGIDDTEGVKRLMPTEESYKQAVKNVPLGRFAKLEEVAGIAYFLSSPQAEYINGECINIDAGEHLAQVDFLSHLSKGASVN</sequence>
<keyword evidence="4" id="KW-1185">Reference proteome</keyword>
<dbReference type="PRINTS" id="PR00081">
    <property type="entry name" value="GDHRDH"/>
</dbReference>
<comment type="caution">
    <text evidence="3">The sequence shown here is derived from an EMBL/GenBank/DDBJ whole genome shotgun (WGS) entry which is preliminary data.</text>
</comment>
<evidence type="ECO:0000313" key="4">
    <source>
        <dbReference type="Proteomes" id="UP001595772"/>
    </source>
</evidence>
<dbReference type="Proteomes" id="UP001595772">
    <property type="component" value="Unassembled WGS sequence"/>
</dbReference>